<comment type="caution">
    <text evidence="2">The sequence shown here is derived from an EMBL/GenBank/DDBJ whole genome shotgun (WGS) entry which is preliminary data.</text>
</comment>
<organism evidence="2 3">
    <name type="scientific">Sphaerisporangium rufum</name>
    <dbReference type="NCBI Taxonomy" id="1381558"/>
    <lineage>
        <taxon>Bacteria</taxon>
        <taxon>Bacillati</taxon>
        <taxon>Actinomycetota</taxon>
        <taxon>Actinomycetes</taxon>
        <taxon>Streptosporangiales</taxon>
        <taxon>Streptosporangiaceae</taxon>
        <taxon>Sphaerisporangium</taxon>
    </lineage>
</organism>
<feature type="region of interest" description="Disordered" evidence="1">
    <location>
        <begin position="164"/>
        <end position="196"/>
    </location>
</feature>
<dbReference type="EMBL" id="BOOU01000044">
    <property type="protein sequence ID" value="GII78039.1"/>
    <property type="molecule type" value="Genomic_DNA"/>
</dbReference>
<dbReference type="PANTHER" id="PTHR39290:SF6">
    <property type="entry name" value="S-ADENOSYL-L-METHIONINE-DEPENDENT METHYLTRANSFERASES SUPERFAMILY PROTEIN"/>
    <property type="match status" value="1"/>
</dbReference>
<evidence type="ECO:0000256" key="1">
    <source>
        <dbReference type="SAM" id="MobiDB-lite"/>
    </source>
</evidence>
<dbReference type="Proteomes" id="UP000655287">
    <property type="component" value="Unassembled WGS sequence"/>
</dbReference>
<reference evidence="2" key="1">
    <citation type="submission" date="2021-01" db="EMBL/GenBank/DDBJ databases">
        <title>Whole genome shotgun sequence of Sphaerisporangium rufum NBRC 109079.</title>
        <authorList>
            <person name="Komaki H."/>
            <person name="Tamura T."/>
        </authorList>
    </citation>
    <scope>NUCLEOTIDE SEQUENCE</scope>
    <source>
        <strain evidence="2">NBRC 109079</strain>
    </source>
</reference>
<dbReference type="RefSeq" id="WP_203985126.1">
    <property type="nucleotide sequence ID" value="NZ_BOOU01000044.1"/>
</dbReference>
<accession>A0A919R1J0</accession>
<dbReference type="PANTHER" id="PTHR39290">
    <property type="entry name" value="C3H1-TYPE DOMAIN-CONTAINING PROTEIN-RELATED"/>
    <property type="match status" value="1"/>
</dbReference>
<evidence type="ECO:0000313" key="2">
    <source>
        <dbReference type="EMBL" id="GII78039.1"/>
    </source>
</evidence>
<keyword evidence="3" id="KW-1185">Reference proteome</keyword>
<sequence>MACPIRWTAPHRGAARDGDEPSYFRWWQHFTRKADFDDRCGKVITELGRDDLLTLYAHAIPTRTALEHLLRLGPLIEVGAGAGYWARLLRDLDADVLAYDEHPPERNHWLTGAVPGHPAAVAPNWTTVQTGDHTLVAQHPGRALFVCWPPRPGTEYLSDILRRTDRPRSPSSPGPWATQAPGTSTPRWPTAGGRAN</sequence>
<protein>
    <submittedName>
        <fullName evidence="2">Uncharacterized protein</fullName>
    </submittedName>
</protein>
<dbReference type="AlphaFoldDB" id="A0A919R1J0"/>
<evidence type="ECO:0000313" key="3">
    <source>
        <dbReference type="Proteomes" id="UP000655287"/>
    </source>
</evidence>
<proteinExistence type="predicted"/>
<name>A0A919R1J0_9ACTN</name>
<gene>
    <name evidence="2" type="ORF">Sru01_30210</name>
</gene>